<sequence length="471" mass="52968">MNRFLLGCLLVITSVSFGQKKPNVLFIAIDDMKPLIHDYGYDQAITPNFDRLMDEGVSFEKAYCQYPVCGPTRASLMTGLRPEVNGVMNLKTKMRDVNPNALTLAQHFKNNGYETVARGKIFDPRCVESKTEDDKESWSIPYSTPHGKHLHPDGHLATMAIGDNDEEHTDGQTAKEGIEFINKLSNKEKPFFVAIGFKKPHLPFIAPTKYFDMYDKSKFKLESFQTVPKGADAKYILNKNNELLSYNPTPLDGGKILPYAPYKLGKSLTEVQQRELIHGYFACVSYIDNLLGNILDALENTGQADNTIIVLWGDHGFHLGDHGMWGKHTTMEQAARVPLIFKAPGIKSAKTSSLAEFLDIFPTLCDLAGLETPKHLQGKSLVPVLKCEKKSVRETAITQYKRAGAYGYSMRTEKYRYTEWVTADGTVRYKDLYDLDNDPNETVNILGNDPELDIKLAVLLRANKEGLKRLK</sequence>
<dbReference type="GO" id="GO:0046872">
    <property type="term" value="F:metal ion binding"/>
    <property type="evidence" value="ECO:0007669"/>
    <property type="project" value="UniProtKB-KW"/>
</dbReference>
<dbReference type="OrthoDB" id="9763552at2"/>
<dbReference type="PANTHER" id="PTHR45953">
    <property type="entry name" value="IDURONATE 2-SULFATASE"/>
    <property type="match status" value="1"/>
</dbReference>
<dbReference type="PROSITE" id="PS00523">
    <property type="entry name" value="SULFATASE_1"/>
    <property type="match status" value="1"/>
</dbReference>
<protein>
    <recommendedName>
        <fullName evidence="7">Sulfatase N-terminal domain-containing protein</fullName>
    </recommendedName>
</protein>
<dbReference type="PANTHER" id="PTHR45953:SF1">
    <property type="entry name" value="IDURONATE 2-SULFATASE"/>
    <property type="match status" value="1"/>
</dbReference>
<comment type="cofactor">
    <cofactor evidence="1">
        <name>Ca(2+)</name>
        <dbReference type="ChEBI" id="CHEBI:29108"/>
    </cofactor>
</comment>
<dbReference type="Gene3D" id="3.40.720.10">
    <property type="entry name" value="Alkaline Phosphatase, subunit A"/>
    <property type="match status" value="1"/>
</dbReference>
<dbReference type="RefSeq" id="WP_068825976.1">
    <property type="nucleotide sequence ID" value="NZ_CP014224.1"/>
</dbReference>
<dbReference type="GO" id="GO:0005737">
    <property type="term" value="C:cytoplasm"/>
    <property type="evidence" value="ECO:0007669"/>
    <property type="project" value="TreeGrafter"/>
</dbReference>
<keyword evidence="5" id="KW-0378">Hydrolase</keyword>
<feature type="domain" description="Sulfatase N-terminal" evidence="7">
    <location>
        <begin position="22"/>
        <end position="369"/>
    </location>
</feature>
<dbReference type="InterPro" id="IPR000917">
    <property type="entry name" value="Sulfatase_N"/>
</dbReference>
<dbReference type="GO" id="GO:0004423">
    <property type="term" value="F:iduronate-2-sulfatase activity"/>
    <property type="evidence" value="ECO:0007669"/>
    <property type="project" value="InterPro"/>
</dbReference>
<evidence type="ECO:0000256" key="2">
    <source>
        <dbReference type="ARBA" id="ARBA00008779"/>
    </source>
</evidence>
<dbReference type="InterPro" id="IPR017850">
    <property type="entry name" value="Alkaline_phosphatase_core_sf"/>
</dbReference>
<gene>
    <name evidence="8" type="ORF">AXE80_07595</name>
</gene>
<dbReference type="AlphaFoldDB" id="A0A1B1Y5X5"/>
<accession>A0A1B1Y5X5</accession>
<dbReference type="EMBL" id="CP014224">
    <property type="protein sequence ID" value="ANW96149.1"/>
    <property type="molecule type" value="Genomic_DNA"/>
</dbReference>
<dbReference type="SUPFAM" id="SSF53649">
    <property type="entry name" value="Alkaline phosphatase-like"/>
    <property type="match status" value="1"/>
</dbReference>
<evidence type="ECO:0000256" key="3">
    <source>
        <dbReference type="ARBA" id="ARBA00022723"/>
    </source>
</evidence>
<evidence type="ECO:0000259" key="7">
    <source>
        <dbReference type="Pfam" id="PF00884"/>
    </source>
</evidence>
<keyword evidence="9" id="KW-1185">Reference proteome</keyword>
<name>A0A1B1Y5X5_9FLAO</name>
<dbReference type="CDD" id="cd16030">
    <property type="entry name" value="iduronate-2-sulfatase"/>
    <property type="match status" value="1"/>
</dbReference>
<dbReference type="Pfam" id="PF00884">
    <property type="entry name" value="Sulfatase"/>
    <property type="match status" value="1"/>
</dbReference>
<evidence type="ECO:0000256" key="1">
    <source>
        <dbReference type="ARBA" id="ARBA00001913"/>
    </source>
</evidence>
<keyword evidence="6" id="KW-0106">Calcium</keyword>
<evidence type="ECO:0000256" key="6">
    <source>
        <dbReference type="ARBA" id="ARBA00022837"/>
    </source>
</evidence>
<reference evidence="8 9" key="1">
    <citation type="submission" date="2016-02" db="EMBL/GenBank/DDBJ databases">
        <authorList>
            <person name="Wen L."/>
            <person name="He K."/>
            <person name="Yang H."/>
        </authorList>
    </citation>
    <scope>NUCLEOTIDE SEQUENCE [LARGE SCALE GENOMIC DNA]</scope>
    <source>
        <strain evidence="8 9">CZ1127</strain>
    </source>
</reference>
<dbReference type="Proteomes" id="UP000092967">
    <property type="component" value="Chromosome"/>
</dbReference>
<keyword evidence="4" id="KW-0732">Signal</keyword>
<dbReference type="InterPro" id="IPR035874">
    <property type="entry name" value="IDS"/>
</dbReference>
<dbReference type="KEGG" id="wfu:AXE80_07595"/>
<evidence type="ECO:0000313" key="9">
    <source>
        <dbReference type="Proteomes" id="UP000092967"/>
    </source>
</evidence>
<evidence type="ECO:0000313" key="8">
    <source>
        <dbReference type="EMBL" id="ANW96149.1"/>
    </source>
</evidence>
<comment type="similarity">
    <text evidence="2">Belongs to the sulfatase family.</text>
</comment>
<proteinExistence type="inferred from homology"/>
<evidence type="ECO:0000256" key="5">
    <source>
        <dbReference type="ARBA" id="ARBA00022801"/>
    </source>
</evidence>
<keyword evidence="3" id="KW-0479">Metal-binding</keyword>
<dbReference type="InterPro" id="IPR024607">
    <property type="entry name" value="Sulfatase_CS"/>
</dbReference>
<organism evidence="8 9">
    <name type="scientific">Wenyingzhuangia fucanilytica</name>
    <dbReference type="NCBI Taxonomy" id="1790137"/>
    <lineage>
        <taxon>Bacteria</taxon>
        <taxon>Pseudomonadati</taxon>
        <taxon>Bacteroidota</taxon>
        <taxon>Flavobacteriia</taxon>
        <taxon>Flavobacteriales</taxon>
        <taxon>Flavobacteriaceae</taxon>
        <taxon>Wenyingzhuangia</taxon>
    </lineage>
</organism>
<evidence type="ECO:0000256" key="4">
    <source>
        <dbReference type="ARBA" id="ARBA00022729"/>
    </source>
</evidence>